<comment type="similarity">
    <text evidence="1">Belongs to the methyltransferase superfamily.</text>
</comment>
<evidence type="ECO:0000313" key="5">
    <source>
        <dbReference type="Proteomes" id="UP000054566"/>
    </source>
</evidence>
<dbReference type="AlphaFoldDB" id="A0A0L0CUV8"/>
<evidence type="ECO:0008006" key="6">
    <source>
        <dbReference type="Google" id="ProtNLM"/>
    </source>
</evidence>
<accession>A0A0L0CUV8</accession>
<dbReference type="InterPro" id="IPR029063">
    <property type="entry name" value="SAM-dependent_MTases_sf"/>
</dbReference>
<name>A0A0L0CUV8_PLAFA</name>
<dbReference type="SUPFAM" id="SSF53335">
    <property type="entry name" value="S-adenosyl-L-methionine-dependent methyltransferases"/>
    <property type="match status" value="1"/>
</dbReference>
<sequence>MEILPAGYSDFRKREYWNNFFRIIDNKNFEWYGSYEDIKSIVYTCIRKRLNYSNDKDEDEISSSDVNKNCLLINTGCGNSNISNEFYEDGFKHIINIDYSEVVLENMRKKYGKKMKFINIDLNNSEEFDTFLKNIDYQWENENNNNINSNNIDNIDSNNINNIDSNNINNIDSNNINNIDSNNNITIYDEIDRYKIHMEETNHHDNFCCEKKTQKKKDIFYKQYDYKIFFDKAFLDSYLSCEKNEEDICKKNAQNYFSHIFKYMKKGDLFLIVTLCQYYIIKEIIRNIYNENIKLEIFPYLIKQHTNEFTLHPFLFAFYKTSNNKKNDYSAHFINIHNNEIREISIWKIPQEIRKIRENININIFKKGKRIILDIYNQNTNLCDYNIIVYDSNVEQKTIKYNTVVIVVPWGYEFHSLYASPEGNEELSEKAQTKRLLLVMKSTFFSTQNKTNDKTIVCNVDNKRADNILHDTLDDIPFNSFHK</sequence>
<keyword evidence="3" id="KW-0808">Transferase</keyword>
<dbReference type="GO" id="GO:0008168">
    <property type="term" value="F:methyltransferase activity"/>
    <property type="evidence" value="ECO:0007669"/>
    <property type="project" value="UniProtKB-KW"/>
</dbReference>
<dbReference type="InterPro" id="IPR051419">
    <property type="entry name" value="Lys/N-term_MeTrsfase_sf"/>
</dbReference>
<dbReference type="EMBL" id="GG664058">
    <property type="protein sequence ID" value="KNC36235.1"/>
    <property type="molecule type" value="Genomic_DNA"/>
</dbReference>
<dbReference type="PANTHER" id="PTHR12176:SF80">
    <property type="entry name" value="EEF1A LYSINE METHYLTRANSFERASE 4"/>
    <property type="match status" value="1"/>
</dbReference>
<proteinExistence type="inferred from homology"/>
<dbReference type="PANTHER" id="PTHR12176">
    <property type="entry name" value="SAM-DEPENDENT METHYLTRANSFERASE SUPERFAMILY PROTEIN"/>
    <property type="match status" value="1"/>
</dbReference>
<dbReference type="Proteomes" id="UP000054566">
    <property type="component" value="Unassembled WGS sequence"/>
</dbReference>
<protein>
    <recommendedName>
        <fullName evidence="6">Methyltransferase domain-containing protein</fullName>
    </recommendedName>
</protein>
<evidence type="ECO:0000256" key="3">
    <source>
        <dbReference type="ARBA" id="ARBA00022679"/>
    </source>
</evidence>
<organism evidence="4 5">
    <name type="scientific">Plasmodium falciparum RAJ116</name>
    <dbReference type="NCBI Taxonomy" id="580058"/>
    <lineage>
        <taxon>Eukaryota</taxon>
        <taxon>Sar</taxon>
        <taxon>Alveolata</taxon>
        <taxon>Apicomplexa</taxon>
        <taxon>Aconoidasida</taxon>
        <taxon>Haemosporida</taxon>
        <taxon>Plasmodiidae</taxon>
        <taxon>Plasmodium</taxon>
        <taxon>Plasmodium (Laverania)</taxon>
    </lineage>
</organism>
<dbReference type="GO" id="GO:0032259">
    <property type="term" value="P:methylation"/>
    <property type="evidence" value="ECO:0007669"/>
    <property type="project" value="UniProtKB-KW"/>
</dbReference>
<reference evidence="5" key="1">
    <citation type="submission" date="2015-07" db="EMBL/GenBank/DDBJ databases">
        <title>Annotation of Plasmodium falciparum RAJ116.</title>
        <authorList>
            <consortium name="The Broad Institute Genome Sequencing Platform"/>
            <person name="Volkman S.K."/>
            <person name="Neafsey D.E."/>
            <person name="Dash A.P."/>
            <person name="Chitnis C.E."/>
            <person name="Hartl D.L."/>
            <person name="Young S.K."/>
            <person name="Zeng Q."/>
            <person name="Koehrsen M."/>
            <person name="Alvarado L."/>
            <person name="Berlin A."/>
            <person name="Borenstein D."/>
            <person name="Chapman S.B."/>
            <person name="Chen Z."/>
            <person name="Engels R."/>
            <person name="Freedman E."/>
            <person name="Gellesch M."/>
            <person name="Goldberg J."/>
            <person name="Griggs A."/>
            <person name="Gujja S."/>
            <person name="Heilman E.R."/>
            <person name="Heiman D.I."/>
            <person name="Howarth C."/>
            <person name="Jen D."/>
            <person name="Larson L."/>
            <person name="Mehta T."/>
            <person name="Neiman D."/>
            <person name="Park D."/>
            <person name="Pearson M."/>
            <person name="Roberts A."/>
            <person name="Saif S."/>
            <person name="Shea T."/>
            <person name="Shenoy N."/>
            <person name="Sisk P."/>
            <person name="Stolte C."/>
            <person name="Sykes S."/>
            <person name="Walk T."/>
            <person name="White J."/>
            <person name="Yandava C."/>
            <person name="Haas B."/>
            <person name="Henn M.R."/>
            <person name="Nusbaum C."/>
            <person name="Birren B."/>
        </authorList>
    </citation>
    <scope>NUCLEOTIDE SEQUENCE [LARGE SCALE GENOMIC DNA]</scope>
    <source>
        <strain evidence="5">RAJ116</strain>
    </source>
</reference>
<dbReference type="OrthoDB" id="411785at2759"/>
<keyword evidence="2" id="KW-0489">Methyltransferase</keyword>
<evidence type="ECO:0000313" key="4">
    <source>
        <dbReference type="EMBL" id="KNC36235.1"/>
    </source>
</evidence>
<dbReference type="Gene3D" id="3.40.50.150">
    <property type="entry name" value="Vaccinia Virus protein VP39"/>
    <property type="match status" value="1"/>
</dbReference>
<evidence type="ECO:0000256" key="1">
    <source>
        <dbReference type="ARBA" id="ARBA00008361"/>
    </source>
</evidence>
<gene>
    <name evidence="4" type="ORF">PFLG_00555</name>
</gene>
<reference evidence="5" key="2">
    <citation type="submission" date="2015-07" db="EMBL/GenBank/DDBJ databases">
        <title>The genome sequence of Plasmodium falciparum RAJ116.</title>
        <authorList>
            <consortium name="The Broad Institute Genome Sequencing Platform"/>
            <person name="Volkman S.K."/>
            <person name="Neafsey D.E."/>
            <person name="Dash A.P."/>
            <person name="Chitnis C.E."/>
            <person name="Hartl D.L."/>
            <person name="Young S.K."/>
            <person name="Kodira C.D."/>
            <person name="Zeng Q."/>
            <person name="Koehrsen M."/>
            <person name="Godfrey P."/>
            <person name="Alvarado L."/>
            <person name="Berlin A."/>
            <person name="Borenstein D."/>
            <person name="Chen Z."/>
            <person name="Engels R."/>
            <person name="Freedman E."/>
            <person name="Gellesch M."/>
            <person name="Goldberg J."/>
            <person name="Griggs A."/>
            <person name="Gujja S."/>
            <person name="Heiman D."/>
            <person name="Hepburn T."/>
            <person name="Howarth C."/>
            <person name="Jen D."/>
            <person name="Larson L."/>
            <person name="Lewis B."/>
            <person name="Mehta T."/>
            <person name="Park D."/>
            <person name="Pearson M."/>
            <person name="Roberts A."/>
            <person name="Saif S."/>
            <person name="Shea T."/>
            <person name="Shenoy N."/>
            <person name="Sisk P."/>
            <person name="Stolte C."/>
            <person name="Sykes S."/>
            <person name="Walk T."/>
            <person name="White J."/>
            <person name="Yandava C."/>
            <person name="Wirth D.F."/>
            <person name="Nusbaum C."/>
            <person name="Birren B."/>
        </authorList>
    </citation>
    <scope>NUCLEOTIDE SEQUENCE [LARGE SCALE GENOMIC DNA]</scope>
    <source>
        <strain evidence="5">RAJ116</strain>
    </source>
</reference>
<evidence type="ECO:0000256" key="2">
    <source>
        <dbReference type="ARBA" id="ARBA00022603"/>
    </source>
</evidence>